<evidence type="ECO:0000313" key="2">
    <source>
        <dbReference type="EMBL" id="SFF48464.1"/>
    </source>
</evidence>
<accession>A0A1I2J1V4</accession>
<dbReference type="EMBL" id="FOOC01000005">
    <property type="protein sequence ID" value="SFF48464.1"/>
    <property type="molecule type" value="Genomic_DNA"/>
</dbReference>
<organism evidence="2 3">
    <name type="scientific">Fontimonas thermophila</name>
    <dbReference type="NCBI Taxonomy" id="1076937"/>
    <lineage>
        <taxon>Bacteria</taxon>
        <taxon>Pseudomonadati</taxon>
        <taxon>Pseudomonadota</taxon>
        <taxon>Gammaproteobacteria</taxon>
        <taxon>Nevskiales</taxon>
        <taxon>Nevskiaceae</taxon>
        <taxon>Fontimonas</taxon>
    </lineage>
</organism>
<sequence>MRVEQLPGAVKPLMDLKLAEHIRISGEPSESADADAVAAVVADFHQALQENYREGVLRLFDPSAVVFESGYAEMLDDYVATHLDADLLFAATVKREVLHSEVSVAGDLAYVLTQAASHGSFEGNRIDLRNTETMLLRRIDGQWKIVHIHWSGHDRTSANR</sequence>
<dbReference type="GO" id="GO:0016853">
    <property type="term" value="F:isomerase activity"/>
    <property type="evidence" value="ECO:0007669"/>
    <property type="project" value="UniProtKB-KW"/>
</dbReference>
<dbReference type="Pfam" id="PF13474">
    <property type="entry name" value="SnoaL_3"/>
    <property type="match status" value="1"/>
</dbReference>
<name>A0A1I2J1V4_9GAMM</name>
<dbReference type="Gene3D" id="3.10.450.50">
    <property type="match status" value="1"/>
</dbReference>
<evidence type="ECO:0000259" key="1">
    <source>
        <dbReference type="Pfam" id="PF13474"/>
    </source>
</evidence>
<gene>
    <name evidence="2" type="ORF">SAMN04488120_105138</name>
</gene>
<dbReference type="STRING" id="1076937.SAMN04488120_105138"/>
<feature type="domain" description="SnoaL-like" evidence="1">
    <location>
        <begin position="37"/>
        <end position="151"/>
    </location>
</feature>
<dbReference type="InterPro" id="IPR037401">
    <property type="entry name" value="SnoaL-like"/>
</dbReference>
<dbReference type="AlphaFoldDB" id="A0A1I2J1V4"/>
<keyword evidence="3" id="KW-1185">Reference proteome</keyword>
<evidence type="ECO:0000313" key="3">
    <source>
        <dbReference type="Proteomes" id="UP000199771"/>
    </source>
</evidence>
<dbReference type="SUPFAM" id="SSF54427">
    <property type="entry name" value="NTF2-like"/>
    <property type="match status" value="1"/>
</dbReference>
<protein>
    <submittedName>
        <fullName evidence="2">Ketosteroid isomerase homolog</fullName>
    </submittedName>
</protein>
<keyword evidence="2" id="KW-0413">Isomerase</keyword>
<reference evidence="2 3" key="1">
    <citation type="submission" date="2016-10" db="EMBL/GenBank/DDBJ databases">
        <authorList>
            <person name="de Groot N.N."/>
        </authorList>
    </citation>
    <scope>NUCLEOTIDE SEQUENCE [LARGE SCALE GENOMIC DNA]</scope>
    <source>
        <strain evidence="2 3">DSM 23609</strain>
    </source>
</reference>
<dbReference type="Proteomes" id="UP000199771">
    <property type="component" value="Unassembled WGS sequence"/>
</dbReference>
<dbReference type="InterPro" id="IPR032710">
    <property type="entry name" value="NTF2-like_dom_sf"/>
</dbReference>
<proteinExistence type="predicted"/>